<dbReference type="EMBL" id="PDJK01000001">
    <property type="protein sequence ID" value="PFG56597.1"/>
    <property type="molecule type" value="Genomic_DNA"/>
</dbReference>
<keyword evidence="3" id="KW-1185">Reference proteome</keyword>
<feature type="domain" description="Calcineurin-like phosphoesterase" evidence="1">
    <location>
        <begin position="5"/>
        <end position="67"/>
    </location>
</feature>
<sequence length="84" mass="8566">MVSSVAVLSDIHGVLPALEAVRTEPDAAAADVVVLCGDLAAGPLPRQTLDRLAALGEQAVWVRGNADRALVTSAGVPARLVEDP</sequence>
<name>A0A2A9FYQ3_9PSEU</name>
<gene>
    <name evidence="2" type="ORF">ATK36_0116</name>
</gene>
<dbReference type="Proteomes" id="UP000243542">
    <property type="component" value="Unassembled WGS sequence"/>
</dbReference>
<protein>
    <submittedName>
        <fullName evidence="2">Calcineurin-like phosphoesterase family protein</fullName>
    </submittedName>
</protein>
<evidence type="ECO:0000313" key="2">
    <source>
        <dbReference type="EMBL" id="PFG56597.1"/>
    </source>
</evidence>
<dbReference type="CDD" id="cd00838">
    <property type="entry name" value="MPP_superfamily"/>
    <property type="match status" value="1"/>
</dbReference>
<proteinExistence type="predicted"/>
<evidence type="ECO:0000259" key="1">
    <source>
        <dbReference type="Pfam" id="PF00149"/>
    </source>
</evidence>
<comment type="caution">
    <text evidence="2">The sequence shown here is derived from an EMBL/GenBank/DDBJ whole genome shotgun (WGS) entry which is preliminary data.</text>
</comment>
<dbReference type="SUPFAM" id="SSF56300">
    <property type="entry name" value="Metallo-dependent phosphatases"/>
    <property type="match status" value="1"/>
</dbReference>
<dbReference type="GO" id="GO:0016787">
    <property type="term" value="F:hydrolase activity"/>
    <property type="evidence" value="ECO:0007669"/>
    <property type="project" value="InterPro"/>
</dbReference>
<accession>A0A2A9FYQ3</accession>
<dbReference type="Gene3D" id="3.60.21.10">
    <property type="match status" value="1"/>
</dbReference>
<dbReference type="Pfam" id="PF00149">
    <property type="entry name" value="Metallophos"/>
    <property type="match status" value="1"/>
</dbReference>
<evidence type="ECO:0000313" key="3">
    <source>
        <dbReference type="Proteomes" id="UP000243542"/>
    </source>
</evidence>
<dbReference type="AlphaFoldDB" id="A0A2A9FYQ3"/>
<dbReference type="RefSeq" id="WP_245914121.1">
    <property type="nucleotide sequence ID" value="NZ_JBIAKZ010000001.1"/>
</dbReference>
<reference evidence="2 3" key="1">
    <citation type="submission" date="2017-10" db="EMBL/GenBank/DDBJ databases">
        <title>Sequencing the genomes of 1000 actinobacteria strains.</title>
        <authorList>
            <person name="Klenk H.-P."/>
        </authorList>
    </citation>
    <scope>NUCLEOTIDE SEQUENCE [LARGE SCALE GENOMIC DNA]</scope>
    <source>
        <strain evidence="2 3">DSM 46092</strain>
    </source>
</reference>
<dbReference type="InterPro" id="IPR004843">
    <property type="entry name" value="Calcineurin-like_PHP"/>
</dbReference>
<dbReference type="InterPro" id="IPR029052">
    <property type="entry name" value="Metallo-depent_PP-like"/>
</dbReference>
<organism evidence="2 3">
    <name type="scientific">Amycolatopsis sulphurea</name>
    <dbReference type="NCBI Taxonomy" id="76022"/>
    <lineage>
        <taxon>Bacteria</taxon>
        <taxon>Bacillati</taxon>
        <taxon>Actinomycetota</taxon>
        <taxon>Actinomycetes</taxon>
        <taxon>Pseudonocardiales</taxon>
        <taxon>Pseudonocardiaceae</taxon>
        <taxon>Amycolatopsis</taxon>
    </lineage>
</organism>